<organism evidence="1 2">
    <name type="scientific">Ficus carica</name>
    <name type="common">Common fig</name>
    <dbReference type="NCBI Taxonomy" id="3494"/>
    <lineage>
        <taxon>Eukaryota</taxon>
        <taxon>Viridiplantae</taxon>
        <taxon>Streptophyta</taxon>
        <taxon>Embryophyta</taxon>
        <taxon>Tracheophyta</taxon>
        <taxon>Spermatophyta</taxon>
        <taxon>Magnoliopsida</taxon>
        <taxon>eudicotyledons</taxon>
        <taxon>Gunneridae</taxon>
        <taxon>Pentapetalae</taxon>
        <taxon>rosids</taxon>
        <taxon>fabids</taxon>
        <taxon>Rosales</taxon>
        <taxon>Moraceae</taxon>
        <taxon>Ficeae</taxon>
        <taxon>Ficus</taxon>
    </lineage>
</organism>
<comment type="caution">
    <text evidence="1">The sequence shown here is derived from an EMBL/GenBank/DDBJ whole genome shotgun (WGS) entry which is preliminary data.</text>
</comment>
<dbReference type="EMBL" id="BTGU01006054">
    <property type="protein sequence ID" value="GMN33988.1"/>
    <property type="molecule type" value="Genomic_DNA"/>
</dbReference>
<proteinExistence type="predicted"/>
<dbReference type="Proteomes" id="UP001187192">
    <property type="component" value="Unassembled WGS sequence"/>
</dbReference>
<name>A0AA87ZV93_FICCA</name>
<accession>A0AA87ZV93</accession>
<evidence type="ECO:0000313" key="1">
    <source>
        <dbReference type="EMBL" id="GMN33988.1"/>
    </source>
</evidence>
<gene>
    <name evidence="1" type="ORF">TIFTF001_048305</name>
</gene>
<reference evidence="1" key="1">
    <citation type="submission" date="2023-07" db="EMBL/GenBank/DDBJ databases">
        <title>draft genome sequence of fig (Ficus carica).</title>
        <authorList>
            <person name="Takahashi T."/>
            <person name="Nishimura K."/>
        </authorList>
    </citation>
    <scope>NUCLEOTIDE SEQUENCE</scope>
</reference>
<sequence>MVRPLWRRRRCRHPRSSDVYSKLQMVEDLGLNLNCDLGVEALEGVRRRRECRFEVGEDEDCRIIGSVVAKELADGDRVREVPGV</sequence>
<keyword evidence="2" id="KW-1185">Reference proteome</keyword>
<evidence type="ECO:0000313" key="2">
    <source>
        <dbReference type="Proteomes" id="UP001187192"/>
    </source>
</evidence>
<protein>
    <submittedName>
        <fullName evidence="1">Uncharacterized protein</fullName>
    </submittedName>
</protein>
<dbReference type="AlphaFoldDB" id="A0AA87ZV93"/>